<name>A0ABN9KYC1_9NEOB</name>
<proteinExistence type="predicted"/>
<dbReference type="EMBL" id="CAUEEQ010005224">
    <property type="protein sequence ID" value="CAJ0928471.1"/>
    <property type="molecule type" value="Genomic_DNA"/>
</dbReference>
<accession>A0ABN9KYC1</accession>
<organism evidence="1 2">
    <name type="scientific">Ranitomeya imitator</name>
    <name type="common">mimic poison frog</name>
    <dbReference type="NCBI Taxonomy" id="111125"/>
    <lineage>
        <taxon>Eukaryota</taxon>
        <taxon>Metazoa</taxon>
        <taxon>Chordata</taxon>
        <taxon>Craniata</taxon>
        <taxon>Vertebrata</taxon>
        <taxon>Euteleostomi</taxon>
        <taxon>Amphibia</taxon>
        <taxon>Batrachia</taxon>
        <taxon>Anura</taxon>
        <taxon>Neobatrachia</taxon>
        <taxon>Hyloidea</taxon>
        <taxon>Dendrobatidae</taxon>
        <taxon>Dendrobatinae</taxon>
        <taxon>Ranitomeya</taxon>
    </lineage>
</organism>
<sequence length="87" mass="9682">MQQIAAMREAGPLGTAFRSEAQYKVRSALRKMEPEDDTEAFLAIFERTAVRESLPVTQWAEVVSNFLTGDAQKAFIDLSRDNALDCG</sequence>
<comment type="caution">
    <text evidence="1">The sequence shown here is derived from an EMBL/GenBank/DDBJ whole genome shotgun (WGS) entry which is preliminary data.</text>
</comment>
<reference evidence="1" key="1">
    <citation type="submission" date="2023-07" db="EMBL/GenBank/DDBJ databases">
        <authorList>
            <person name="Stuckert A."/>
        </authorList>
    </citation>
    <scope>NUCLEOTIDE SEQUENCE</scope>
</reference>
<gene>
    <name evidence="1" type="ORF">RIMI_LOCUS3467951</name>
</gene>
<evidence type="ECO:0000313" key="2">
    <source>
        <dbReference type="Proteomes" id="UP001176940"/>
    </source>
</evidence>
<evidence type="ECO:0000313" key="1">
    <source>
        <dbReference type="EMBL" id="CAJ0928471.1"/>
    </source>
</evidence>
<dbReference type="Proteomes" id="UP001176940">
    <property type="component" value="Unassembled WGS sequence"/>
</dbReference>
<keyword evidence="2" id="KW-1185">Reference proteome</keyword>
<protein>
    <submittedName>
        <fullName evidence="1">Uncharacterized protein</fullName>
    </submittedName>
</protein>